<keyword evidence="4 5" id="KW-0472">Membrane</keyword>
<name>A0A5C5UAD0_9CORY</name>
<evidence type="ECO:0000313" key="6">
    <source>
        <dbReference type="EMBL" id="TWT22936.1"/>
    </source>
</evidence>
<reference evidence="6 7" key="1">
    <citation type="submission" date="2019-08" db="EMBL/GenBank/DDBJ databases">
        <authorList>
            <person name="Lei W."/>
        </authorList>
    </citation>
    <scope>NUCLEOTIDE SEQUENCE [LARGE SCALE GENOMIC DNA]</scope>
    <source>
        <strain evidence="6 7">CCUG 58627</strain>
    </source>
</reference>
<organism evidence="6 7">
    <name type="scientific">Corynebacterium canis</name>
    <dbReference type="NCBI Taxonomy" id="679663"/>
    <lineage>
        <taxon>Bacteria</taxon>
        <taxon>Bacillati</taxon>
        <taxon>Actinomycetota</taxon>
        <taxon>Actinomycetes</taxon>
        <taxon>Mycobacteriales</taxon>
        <taxon>Corynebacteriaceae</taxon>
        <taxon>Corynebacterium</taxon>
    </lineage>
</organism>
<dbReference type="AlphaFoldDB" id="A0A5C5UAD0"/>
<keyword evidence="3 5" id="KW-1133">Transmembrane helix</keyword>
<gene>
    <name evidence="6" type="ORF">FRX94_10220</name>
</gene>
<keyword evidence="7" id="KW-1185">Reference proteome</keyword>
<feature type="transmembrane region" description="Helical" evidence="5">
    <location>
        <begin position="85"/>
        <end position="108"/>
    </location>
</feature>
<dbReference type="CDD" id="cd16914">
    <property type="entry name" value="EcfT"/>
    <property type="match status" value="1"/>
</dbReference>
<evidence type="ECO:0000256" key="3">
    <source>
        <dbReference type="ARBA" id="ARBA00022989"/>
    </source>
</evidence>
<evidence type="ECO:0000256" key="5">
    <source>
        <dbReference type="SAM" id="Phobius"/>
    </source>
</evidence>
<dbReference type="RefSeq" id="WP_146325230.1">
    <property type="nucleotide sequence ID" value="NZ_BAABLR010000016.1"/>
</dbReference>
<dbReference type="Proteomes" id="UP000320791">
    <property type="component" value="Unassembled WGS sequence"/>
</dbReference>
<dbReference type="EMBL" id="VOHM01000024">
    <property type="protein sequence ID" value="TWT22936.1"/>
    <property type="molecule type" value="Genomic_DNA"/>
</dbReference>
<comment type="caution">
    <text evidence="6">The sequence shown here is derived from an EMBL/GenBank/DDBJ whole genome shotgun (WGS) entry which is preliminary data.</text>
</comment>
<feature type="transmembrane region" description="Helical" evidence="5">
    <location>
        <begin position="47"/>
        <end position="65"/>
    </location>
</feature>
<evidence type="ECO:0000256" key="4">
    <source>
        <dbReference type="ARBA" id="ARBA00023136"/>
    </source>
</evidence>
<protein>
    <submittedName>
        <fullName evidence="6">Energy-coupling factor transporter transmembrane protein EcfT</fullName>
    </submittedName>
</protein>
<dbReference type="Pfam" id="PF02361">
    <property type="entry name" value="CbiQ"/>
    <property type="match status" value="1"/>
</dbReference>
<dbReference type="OrthoDB" id="3251998at2"/>
<dbReference type="GO" id="GO:0005886">
    <property type="term" value="C:plasma membrane"/>
    <property type="evidence" value="ECO:0007669"/>
    <property type="project" value="UniProtKB-ARBA"/>
</dbReference>
<feature type="transmembrane region" description="Helical" evidence="5">
    <location>
        <begin position="20"/>
        <end position="40"/>
    </location>
</feature>
<feature type="transmembrane region" description="Helical" evidence="5">
    <location>
        <begin position="203"/>
        <end position="222"/>
    </location>
</feature>
<proteinExistence type="predicted"/>
<evidence type="ECO:0000256" key="1">
    <source>
        <dbReference type="ARBA" id="ARBA00004141"/>
    </source>
</evidence>
<sequence>MTADPRTTLLLVVAINALTLTYGPLSVVIGAAALTAFLLAISGHVKAAAIVAVVFGTLTATFLMFQNAPGWSGSLGFLSYWFSRFAVSIGIGAYAIFTIRTGVLIAALRGMHTPQWLTIPTVVMLRMLPIIKQEAMAIREAMLLRGLQPGVMGTLLHPIKHGELVVIPLISTVVRAGDELAAAALIRGLGGPAKPTSVTPLRFNFVDALIVVSLIVLSLMYFKVIP</sequence>
<accession>A0A5C5UAD0</accession>
<evidence type="ECO:0000313" key="7">
    <source>
        <dbReference type="Proteomes" id="UP000320791"/>
    </source>
</evidence>
<dbReference type="InterPro" id="IPR003339">
    <property type="entry name" value="ABC/ECF_trnsptr_transmembrane"/>
</dbReference>
<comment type="subcellular location">
    <subcellularLocation>
        <location evidence="1">Membrane</location>
        <topology evidence="1">Multi-pass membrane protein</topology>
    </subcellularLocation>
</comment>
<keyword evidence="2 5" id="KW-0812">Transmembrane</keyword>
<evidence type="ECO:0000256" key="2">
    <source>
        <dbReference type="ARBA" id="ARBA00022692"/>
    </source>
</evidence>